<reference evidence="3 4" key="1">
    <citation type="submission" date="2021-04" db="EMBL/GenBank/DDBJ databases">
        <authorList>
            <person name="Pira H."/>
            <person name="Risdian C."/>
            <person name="Wink J."/>
        </authorList>
    </citation>
    <scope>NUCLEOTIDE SEQUENCE [LARGE SCALE GENOMIC DNA]</scope>
    <source>
        <strain evidence="3 4">WH53</strain>
    </source>
</reference>
<dbReference type="Proteomes" id="UP000690515">
    <property type="component" value="Unassembled WGS sequence"/>
</dbReference>
<evidence type="ECO:0000313" key="4">
    <source>
        <dbReference type="Proteomes" id="UP000690515"/>
    </source>
</evidence>
<protein>
    <submittedName>
        <fullName evidence="3">Uncharacterized protein</fullName>
    </submittedName>
</protein>
<keyword evidence="2" id="KW-0472">Membrane</keyword>
<dbReference type="RefSeq" id="WP_215818690.1">
    <property type="nucleotide sequence ID" value="NZ_JAGSOY010000008.1"/>
</dbReference>
<evidence type="ECO:0000313" key="3">
    <source>
        <dbReference type="EMBL" id="MBU2710521.1"/>
    </source>
</evidence>
<name>A0ABS5ZB44_9GAMM</name>
<accession>A0ABS5ZB44</accession>
<keyword evidence="4" id="KW-1185">Reference proteome</keyword>
<comment type="caution">
    <text evidence="3">The sequence shown here is derived from an EMBL/GenBank/DDBJ whole genome shotgun (WGS) entry which is preliminary data.</text>
</comment>
<evidence type="ECO:0000256" key="1">
    <source>
        <dbReference type="SAM" id="Coils"/>
    </source>
</evidence>
<proteinExistence type="predicted"/>
<keyword evidence="2" id="KW-1133">Transmembrane helix</keyword>
<dbReference type="EMBL" id="JAGSOY010000008">
    <property type="protein sequence ID" value="MBU2710521.1"/>
    <property type="molecule type" value="Genomic_DNA"/>
</dbReference>
<gene>
    <name evidence="3" type="ORF">KCG35_05575</name>
</gene>
<sequence>MDSNISKKIKLSSNQHHLMSYLQTSSPSKNSPQFMQATETLQFFDLTQLDLDDLPNKTEIRISKIIKNIWYMCFSLLCFIFIASLMGFLPSWLGGIIGAFAFLLAITYSDEIIPHFSGATHYQRLISQYRNELERAKQYIMKYEQEHGYIHFLFPLLEFDSSLRSTDNLKLLSLSRSKKILSYLNSAEHIAHYQNFIRDAQLSLIKMHNQQASVKLNKEEDKSTLASEKCSEES</sequence>
<feature type="transmembrane region" description="Helical" evidence="2">
    <location>
        <begin position="69"/>
        <end position="86"/>
    </location>
</feature>
<organism evidence="3 4">
    <name type="scientific">Zooshikella harenae</name>
    <dbReference type="NCBI Taxonomy" id="2827238"/>
    <lineage>
        <taxon>Bacteria</taxon>
        <taxon>Pseudomonadati</taxon>
        <taxon>Pseudomonadota</taxon>
        <taxon>Gammaproteobacteria</taxon>
        <taxon>Oceanospirillales</taxon>
        <taxon>Zooshikellaceae</taxon>
        <taxon>Zooshikella</taxon>
    </lineage>
</organism>
<keyword evidence="2" id="KW-0812">Transmembrane</keyword>
<feature type="coiled-coil region" evidence="1">
    <location>
        <begin position="119"/>
        <end position="146"/>
    </location>
</feature>
<keyword evidence="1" id="KW-0175">Coiled coil</keyword>
<evidence type="ECO:0000256" key="2">
    <source>
        <dbReference type="SAM" id="Phobius"/>
    </source>
</evidence>